<evidence type="ECO:0000313" key="3">
    <source>
        <dbReference type="Proteomes" id="UP000184342"/>
    </source>
</evidence>
<proteinExistence type="predicted"/>
<keyword evidence="1" id="KW-0472">Membrane</keyword>
<protein>
    <submittedName>
        <fullName evidence="2">TadE-like protein</fullName>
    </submittedName>
</protein>
<dbReference type="EMBL" id="FQYT01000021">
    <property type="protein sequence ID" value="SHJ43619.1"/>
    <property type="molecule type" value="Genomic_DNA"/>
</dbReference>
<feature type="transmembrane region" description="Helical" evidence="1">
    <location>
        <begin position="45"/>
        <end position="66"/>
    </location>
</feature>
<keyword evidence="1" id="KW-1133">Transmembrane helix</keyword>
<evidence type="ECO:0000313" key="2">
    <source>
        <dbReference type="EMBL" id="SHJ43619.1"/>
    </source>
</evidence>
<accession>A0A1M6JA95</accession>
<evidence type="ECO:0000256" key="1">
    <source>
        <dbReference type="SAM" id="Phobius"/>
    </source>
</evidence>
<dbReference type="OrthoDB" id="1766790at2"/>
<dbReference type="AlphaFoldDB" id="A0A1M6JA95"/>
<reference evidence="2 3" key="1">
    <citation type="submission" date="2016-11" db="EMBL/GenBank/DDBJ databases">
        <authorList>
            <person name="Jaros S."/>
            <person name="Januszkiewicz K."/>
            <person name="Wedrychowicz H."/>
        </authorList>
    </citation>
    <scope>NUCLEOTIDE SEQUENCE [LARGE SCALE GENOMIC DNA]</scope>
    <source>
        <strain evidence="2 3">DSM 15970</strain>
    </source>
</reference>
<gene>
    <name evidence="2" type="ORF">SAMN02745691_01954</name>
</gene>
<sequence>MPFVYEKKIKKNKKGDSLQVQKPTHRERAFLNPKHSAPGNMTLEAALMLPLFLLVILSILYFLVIMDFQLKLQMKLEAIARETARTQYLGEEIPGYAYLKLMGGLSSPENGKWLENSFISGGSSGLGIAQSDFSVKDGVIDYVVNYEIQIPFIPDRIMTLPFVQRCRFRTWTGSSLSAEGEDGQQVVYVTPGGAVYHMDPCCTHINLSIQKRAIYELEELRNAEGGIYTECSLCEEGEVKGETVYVTEEGDRWHYTLSCSGLKRNVIEIDIGDAGDRRLCSRCGKEE</sequence>
<organism evidence="2 3">
    <name type="scientific">Parasporobacterium paucivorans DSM 15970</name>
    <dbReference type="NCBI Taxonomy" id="1122934"/>
    <lineage>
        <taxon>Bacteria</taxon>
        <taxon>Bacillati</taxon>
        <taxon>Bacillota</taxon>
        <taxon>Clostridia</taxon>
        <taxon>Lachnospirales</taxon>
        <taxon>Lachnospiraceae</taxon>
        <taxon>Parasporobacterium</taxon>
    </lineage>
</organism>
<keyword evidence="3" id="KW-1185">Reference proteome</keyword>
<dbReference type="Proteomes" id="UP000184342">
    <property type="component" value="Unassembled WGS sequence"/>
</dbReference>
<dbReference type="STRING" id="1122934.SAMN02745691_01954"/>
<name>A0A1M6JA95_9FIRM</name>
<keyword evidence="1" id="KW-0812">Transmembrane</keyword>